<feature type="domain" description="HTH hxlR-type" evidence="4">
    <location>
        <begin position="37"/>
        <end position="135"/>
    </location>
</feature>
<dbReference type="PROSITE" id="PS51118">
    <property type="entry name" value="HTH_HXLR"/>
    <property type="match status" value="1"/>
</dbReference>
<accession>A0ABY6CBK2</accession>
<evidence type="ECO:0000313" key="5">
    <source>
        <dbReference type="EMBL" id="UXN69624.1"/>
    </source>
</evidence>
<dbReference type="InterPro" id="IPR036388">
    <property type="entry name" value="WH-like_DNA-bd_sf"/>
</dbReference>
<evidence type="ECO:0000256" key="1">
    <source>
        <dbReference type="ARBA" id="ARBA00023015"/>
    </source>
</evidence>
<dbReference type="PANTHER" id="PTHR33204">
    <property type="entry name" value="TRANSCRIPTIONAL REGULATOR, MARR FAMILY"/>
    <property type="match status" value="1"/>
</dbReference>
<evidence type="ECO:0000259" key="4">
    <source>
        <dbReference type="PROSITE" id="PS51118"/>
    </source>
</evidence>
<dbReference type="RefSeq" id="WP_262168196.1">
    <property type="nucleotide sequence ID" value="NZ_CP104965.1"/>
</dbReference>
<gene>
    <name evidence="5" type="ORF">N8A98_20770</name>
</gene>
<dbReference type="EMBL" id="CP104965">
    <property type="protein sequence ID" value="UXN69624.1"/>
    <property type="molecule type" value="Genomic_DNA"/>
</dbReference>
<name>A0ABY6CBK2_9HYPH</name>
<dbReference type="SUPFAM" id="SSF46785">
    <property type="entry name" value="Winged helix' DNA-binding domain"/>
    <property type="match status" value="1"/>
</dbReference>
<evidence type="ECO:0000256" key="3">
    <source>
        <dbReference type="ARBA" id="ARBA00023163"/>
    </source>
</evidence>
<dbReference type="Pfam" id="PF01638">
    <property type="entry name" value="HxlR"/>
    <property type="match status" value="1"/>
</dbReference>
<keyword evidence="3" id="KW-0804">Transcription</keyword>
<dbReference type="InterPro" id="IPR036390">
    <property type="entry name" value="WH_DNA-bd_sf"/>
</dbReference>
<protein>
    <submittedName>
        <fullName evidence="5">Helix-turn-helix transcriptional regulator</fullName>
    </submittedName>
</protein>
<dbReference type="Proteomes" id="UP001061862">
    <property type="component" value="Chromosome"/>
</dbReference>
<dbReference type="InterPro" id="IPR002577">
    <property type="entry name" value="HTH_HxlR"/>
</dbReference>
<dbReference type="Gene3D" id="1.10.10.10">
    <property type="entry name" value="Winged helix-like DNA-binding domain superfamily/Winged helix DNA-binding domain"/>
    <property type="match status" value="1"/>
</dbReference>
<proteinExistence type="predicted"/>
<dbReference type="PANTHER" id="PTHR33204:SF39">
    <property type="entry name" value="TRANSCRIPTIONAL REGULATORY PROTEIN"/>
    <property type="match status" value="1"/>
</dbReference>
<reference evidence="5 6" key="1">
    <citation type="submission" date="2022-09" db="EMBL/GenBank/DDBJ databases">
        <title>Interaction between co-microsymbionts with complementary sets of symbiotic genes in legume-rhizobium systems.</title>
        <authorList>
            <person name="Safronova V."/>
            <person name="Sazanova A."/>
            <person name="Afonin A."/>
            <person name="Chirak E."/>
        </authorList>
    </citation>
    <scope>NUCLEOTIDE SEQUENCE [LARGE SCALE GENOMIC DNA]</scope>
    <source>
        <strain evidence="5 6">A18/4-1</strain>
    </source>
</reference>
<sequence length="145" mass="16457">MPGQRHLKVTTMRAALEEATVFVEKWSANVGQPVGNCPVRGVLDKISDKWSMLLVMTLASGPKRFNQLRREIPDISQKMLTQTLRDLQRDGMVSRQVFDTKPPSVEYRLTALGESVIVPFGHLIRWADENFADIDRSRTEFDQAA</sequence>
<organism evidence="5 6">
    <name type="scientific">Devosia neptuniae</name>
    <dbReference type="NCBI Taxonomy" id="191302"/>
    <lineage>
        <taxon>Bacteria</taxon>
        <taxon>Pseudomonadati</taxon>
        <taxon>Pseudomonadota</taxon>
        <taxon>Alphaproteobacteria</taxon>
        <taxon>Hyphomicrobiales</taxon>
        <taxon>Devosiaceae</taxon>
        <taxon>Devosia</taxon>
    </lineage>
</organism>
<keyword evidence="6" id="KW-1185">Reference proteome</keyword>
<keyword evidence="1" id="KW-0805">Transcription regulation</keyword>
<keyword evidence="2" id="KW-0238">DNA-binding</keyword>
<evidence type="ECO:0000256" key="2">
    <source>
        <dbReference type="ARBA" id="ARBA00023125"/>
    </source>
</evidence>
<evidence type="ECO:0000313" key="6">
    <source>
        <dbReference type="Proteomes" id="UP001061862"/>
    </source>
</evidence>